<proteinExistence type="predicted"/>
<evidence type="ECO:0000313" key="1">
    <source>
        <dbReference type="EMBL" id="GII59447.1"/>
    </source>
</evidence>
<dbReference type="Proteomes" id="UP000605992">
    <property type="component" value="Unassembled WGS sequence"/>
</dbReference>
<sequence>MVDPVGMEDLDGDRDVAGVPHLEITRGDLLGWKGAIVGHQISFGVGRIVRLRRVERRAQVTQNAFPLAKVASARTRAAR</sequence>
<comment type="caution">
    <text evidence="1">The sequence shown here is derived from an EMBL/GenBank/DDBJ whole genome shotgun (WGS) entry which is preliminary data.</text>
</comment>
<accession>A0A8J4DG82</accession>
<protein>
    <submittedName>
        <fullName evidence="1">Uncharacterized protein</fullName>
    </submittedName>
</protein>
<name>A0A8J4DG82_9ACTN</name>
<dbReference type="AlphaFoldDB" id="A0A8J4DG82"/>
<evidence type="ECO:0000313" key="2">
    <source>
        <dbReference type="Proteomes" id="UP000605992"/>
    </source>
</evidence>
<dbReference type="EMBL" id="BOOR01000086">
    <property type="protein sequence ID" value="GII59447.1"/>
    <property type="molecule type" value="Genomic_DNA"/>
</dbReference>
<organism evidence="1 2">
    <name type="scientific">Planotetraspora thailandica</name>
    <dbReference type="NCBI Taxonomy" id="487172"/>
    <lineage>
        <taxon>Bacteria</taxon>
        <taxon>Bacillati</taxon>
        <taxon>Actinomycetota</taxon>
        <taxon>Actinomycetes</taxon>
        <taxon>Streptosporangiales</taxon>
        <taxon>Streptosporangiaceae</taxon>
        <taxon>Planotetraspora</taxon>
    </lineage>
</organism>
<keyword evidence="2" id="KW-1185">Reference proteome</keyword>
<reference evidence="1" key="1">
    <citation type="submission" date="2021-01" db="EMBL/GenBank/DDBJ databases">
        <title>Whole genome shotgun sequence of Planotetraspora thailandica NBRC 104271.</title>
        <authorList>
            <person name="Komaki H."/>
            <person name="Tamura T."/>
        </authorList>
    </citation>
    <scope>NUCLEOTIDE SEQUENCE</scope>
    <source>
        <strain evidence="1">NBRC 104271</strain>
    </source>
</reference>
<gene>
    <name evidence="1" type="ORF">Pth03_78360</name>
</gene>